<feature type="transmembrane region" description="Helical" evidence="6">
    <location>
        <begin position="124"/>
        <end position="143"/>
    </location>
</feature>
<evidence type="ECO:0000256" key="6">
    <source>
        <dbReference type="SAM" id="Phobius"/>
    </source>
</evidence>
<dbReference type="Proteomes" id="UP000665026">
    <property type="component" value="Chromosome"/>
</dbReference>
<dbReference type="InterPro" id="IPR037185">
    <property type="entry name" value="EmrE-like"/>
</dbReference>
<evidence type="ECO:0000256" key="4">
    <source>
        <dbReference type="ARBA" id="ARBA00022989"/>
    </source>
</evidence>
<keyword evidence="4 6" id="KW-1133">Transmembrane helix</keyword>
<feature type="transmembrane region" description="Helical" evidence="6">
    <location>
        <begin position="183"/>
        <end position="204"/>
    </location>
</feature>
<name>A0A975EM45_9RHOB</name>
<protein>
    <submittedName>
        <fullName evidence="8">DMT family transporter</fullName>
    </submittedName>
</protein>
<keyword evidence="5 6" id="KW-0472">Membrane</keyword>
<organism evidence="8 9">
    <name type="scientific">Cognatishimia activa</name>
    <dbReference type="NCBI Taxonomy" id="1715691"/>
    <lineage>
        <taxon>Bacteria</taxon>
        <taxon>Pseudomonadati</taxon>
        <taxon>Pseudomonadota</taxon>
        <taxon>Alphaproteobacteria</taxon>
        <taxon>Rhodobacterales</taxon>
        <taxon>Paracoccaceae</taxon>
        <taxon>Cognatishimia</taxon>
    </lineage>
</organism>
<dbReference type="SUPFAM" id="SSF103481">
    <property type="entry name" value="Multidrug resistance efflux transporter EmrE"/>
    <property type="match status" value="2"/>
</dbReference>
<dbReference type="KEGG" id="cact:HZ995_08590"/>
<dbReference type="GO" id="GO:0016020">
    <property type="term" value="C:membrane"/>
    <property type="evidence" value="ECO:0007669"/>
    <property type="project" value="UniProtKB-SubCell"/>
</dbReference>
<comment type="subcellular location">
    <subcellularLocation>
        <location evidence="1">Membrane</location>
        <topology evidence="1">Multi-pass membrane protein</topology>
    </subcellularLocation>
</comment>
<evidence type="ECO:0000313" key="9">
    <source>
        <dbReference type="Proteomes" id="UP000665026"/>
    </source>
</evidence>
<comment type="similarity">
    <text evidence="2">Belongs to the EamA transporter family.</text>
</comment>
<proteinExistence type="inferred from homology"/>
<accession>A0A975EM45</accession>
<evidence type="ECO:0000259" key="7">
    <source>
        <dbReference type="Pfam" id="PF00892"/>
    </source>
</evidence>
<dbReference type="PANTHER" id="PTHR32322">
    <property type="entry name" value="INNER MEMBRANE TRANSPORTER"/>
    <property type="match status" value="1"/>
</dbReference>
<evidence type="ECO:0000256" key="3">
    <source>
        <dbReference type="ARBA" id="ARBA00022692"/>
    </source>
</evidence>
<feature type="transmembrane region" description="Helical" evidence="6">
    <location>
        <begin position="155"/>
        <end position="174"/>
    </location>
</feature>
<feature type="transmembrane region" description="Helical" evidence="6">
    <location>
        <begin position="245"/>
        <end position="266"/>
    </location>
</feature>
<sequence>MPMRYWAAILLLAVGWGASFFFNEILLRELGPLMVGLGRVGFGALGCWIWLVGTKVTRGAAVGLGGASLVALVLFSAFQYAIPLTIYPLTQQYITSSAAGIVNAMTPIMVVIVSHLWPQGEKMTLLRSIGVLFGFLGIVLLALPSLKGQGESDPVALLATMGAPLCYAISMNLIRWLDAMDRVLLTTWSLSIATVMLAPFAFAVEGIPVIEQRATWYALFVIGFVLTSAAFILLFWLIPRVGGTTASTITFIAPVSSVLLGVLILQEQLLPIHMMGMGMIFMGMIFVDGRLLKFLGR</sequence>
<dbReference type="PANTHER" id="PTHR32322:SF2">
    <property type="entry name" value="EAMA DOMAIN-CONTAINING PROTEIN"/>
    <property type="match status" value="1"/>
</dbReference>
<gene>
    <name evidence="8" type="ORF">HZ995_08590</name>
</gene>
<evidence type="ECO:0000256" key="2">
    <source>
        <dbReference type="ARBA" id="ARBA00007362"/>
    </source>
</evidence>
<evidence type="ECO:0000313" key="8">
    <source>
        <dbReference type="EMBL" id="QTN34575.1"/>
    </source>
</evidence>
<feature type="transmembrane region" description="Helical" evidence="6">
    <location>
        <begin position="94"/>
        <end position="117"/>
    </location>
</feature>
<evidence type="ECO:0000256" key="1">
    <source>
        <dbReference type="ARBA" id="ARBA00004141"/>
    </source>
</evidence>
<feature type="transmembrane region" description="Helical" evidence="6">
    <location>
        <begin position="272"/>
        <end position="292"/>
    </location>
</feature>
<feature type="transmembrane region" description="Helical" evidence="6">
    <location>
        <begin position="33"/>
        <end position="53"/>
    </location>
</feature>
<keyword evidence="3 6" id="KW-0812">Transmembrane</keyword>
<dbReference type="Pfam" id="PF00892">
    <property type="entry name" value="EamA"/>
    <property type="match status" value="2"/>
</dbReference>
<evidence type="ECO:0000256" key="5">
    <source>
        <dbReference type="ARBA" id="ARBA00023136"/>
    </source>
</evidence>
<feature type="domain" description="EamA" evidence="7">
    <location>
        <begin position="156"/>
        <end position="287"/>
    </location>
</feature>
<feature type="transmembrane region" description="Helical" evidence="6">
    <location>
        <begin position="216"/>
        <end position="238"/>
    </location>
</feature>
<feature type="transmembrane region" description="Helical" evidence="6">
    <location>
        <begin position="60"/>
        <end position="82"/>
    </location>
</feature>
<dbReference type="EMBL" id="CP060010">
    <property type="protein sequence ID" value="QTN34575.1"/>
    <property type="molecule type" value="Genomic_DNA"/>
</dbReference>
<reference evidence="8" key="1">
    <citation type="submission" date="2020-07" db="EMBL/GenBank/DDBJ databases">
        <title>Genome sequences of bacteria associated with the marine, planktonic diatom Thalassiosira profunda strain ECT2AJA-044.</title>
        <authorList>
            <person name="Gargas C.B."/>
            <person name="Roberts W.R."/>
            <person name="Alverson A.J."/>
        </authorList>
    </citation>
    <scope>NUCLEOTIDE SEQUENCE</scope>
    <source>
        <strain evidence="8">ECT2AJA-044</strain>
    </source>
</reference>
<dbReference type="AlphaFoldDB" id="A0A975EM45"/>
<dbReference type="InterPro" id="IPR000620">
    <property type="entry name" value="EamA_dom"/>
</dbReference>
<dbReference type="InterPro" id="IPR050638">
    <property type="entry name" value="AA-Vitamin_Transporters"/>
</dbReference>
<dbReference type="RefSeq" id="WP_209355268.1">
    <property type="nucleotide sequence ID" value="NZ_CP060010.1"/>
</dbReference>
<feature type="domain" description="EamA" evidence="7">
    <location>
        <begin position="8"/>
        <end position="142"/>
    </location>
</feature>